<comment type="caution">
    <text evidence="2">The sequence shown here is derived from an EMBL/GenBank/DDBJ whole genome shotgun (WGS) entry which is preliminary data.</text>
</comment>
<evidence type="ECO:0000313" key="2">
    <source>
        <dbReference type="EMBL" id="PAV62330.1"/>
    </source>
</evidence>
<dbReference type="Proteomes" id="UP000218231">
    <property type="component" value="Unassembled WGS sequence"/>
</dbReference>
<proteinExistence type="predicted"/>
<keyword evidence="1" id="KW-0732">Signal</keyword>
<protein>
    <recommendedName>
        <fullName evidence="4">Ground-like domain-containing protein</fullName>
    </recommendedName>
</protein>
<reference evidence="2 3" key="1">
    <citation type="journal article" date="2017" name="Curr. Biol.">
        <title>Genome architecture and evolution of a unichromosomal asexual nematode.</title>
        <authorList>
            <person name="Fradin H."/>
            <person name="Zegar C."/>
            <person name="Gutwein M."/>
            <person name="Lucas J."/>
            <person name="Kovtun M."/>
            <person name="Corcoran D."/>
            <person name="Baugh L.R."/>
            <person name="Kiontke K."/>
            <person name="Gunsalus K."/>
            <person name="Fitch D.H."/>
            <person name="Piano F."/>
        </authorList>
    </citation>
    <scope>NUCLEOTIDE SEQUENCE [LARGE SCALE GENOMIC DNA]</scope>
    <source>
        <strain evidence="2">PF1309</strain>
    </source>
</reference>
<evidence type="ECO:0000256" key="1">
    <source>
        <dbReference type="SAM" id="SignalP"/>
    </source>
</evidence>
<organism evidence="2 3">
    <name type="scientific">Diploscapter pachys</name>
    <dbReference type="NCBI Taxonomy" id="2018661"/>
    <lineage>
        <taxon>Eukaryota</taxon>
        <taxon>Metazoa</taxon>
        <taxon>Ecdysozoa</taxon>
        <taxon>Nematoda</taxon>
        <taxon>Chromadorea</taxon>
        <taxon>Rhabditida</taxon>
        <taxon>Rhabditina</taxon>
        <taxon>Rhabditomorpha</taxon>
        <taxon>Rhabditoidea</taxon>
        <taxon>Rhabditidae</taxon>
        <taxon>Diploscapter</taxon>
    </lineage>
</organism>
<feature type="signal peptide" evidence="1">
    <location>
        <begin position="1"/>
        <end position="17"/>
    </location>
</feature>
<name>A0A2A2JKQ7_9BILA</name>
<evidence type="ECO:0008006" key="4">
    <source>
        <dbReference type="Google" id="ProtNLM"/>
    </source>
</evidence>
<sequence>MYAQLVLLALLPIIAETCIFGMGGGGGGCCCQQQPIMMSCPPPPPPCMMPIPMMSGGCGGGCGGGHGGGCGRKKRSLRAIGGPKVPKVEINNAVCANPKVGAIMKAKLNDEALGQNIIDYRIHSEIKKSIEGDWIVTCVQQPLTISGLVKDYCISTRDDLICYAIKISS</sequence>
<accession>A0A2A2JKQ7</accession>
<dbReference type="EMBL" id="LIAE01010374">
    <property type="protein sequence ID" value="PAV62330.1"/>
    <property type="molecule type" value="Genomic_DNA"/>
</dbReference>
<dbReference type="STRING" id="2018661.A0A2A2JKQ7"/>
<dbReference type="AlphaFoldDB" id="A0A2A2JKQ7"/>
<evidence type="ECO:0000313" key="3">
    <source>
        <dbReference type="Proteomes" id="UP000218231"/>
    </source>
</evidence>
<gene>
    <name evidence="2" type="ORF">WR25_16724</name>
</gene>
<feature type="chain" id="PRO_5035445329" description="Ground-like domain-containing protein" evidence="1">
    <location>
        <begin position="18"/>
        <end position="169"/>
    </location>
</feature>
<keyword evidence="3" id="KW-1185">Reference proteome</keyword>